<proteinExistence type="predicted"/>
<protein>
    <submittedName>
        <fullName evidence="1">Uncharacterized protein</fullName>
    </submittedName>
</protein>
<dbReference type="AlphaFoldDB" id="A0A0A9B967"/>
<reference evidence="1" key="2">
    <citation type="journal article" date="2015" name="Data Brief">
        <title>Shoot transcriptome of the giant reed, Arundo donax.</title>
        <authorList>
            <person name="Barrero R.A."/>
            <person name="Guerrero F.D."/>
            <person name="Moolhuijzen P."/>
            <person name="Goolsby J.A."/>
            <person name="Tidwell J."/>
            <person name="Bellgard S.E."/>
            <person name="Bellgard M.I."/>
        </authorList>
    </citation>
    <scope>NUCLEOTIDE SEQUENCE</scope>
    <source>
        <tissue evidence="1">Shoot tissue taken approximately 20 cm above the soil surface</tissue>
    </source>
</reference>
<accession>A0A0A9B967</accession>
<name>A0A0A9B967_ARUDO</name>
<sequence>MSNLQQMVQELASKVLQDIKLKFNATCYWLVPI</sequence>
<dbReference type="EMBL" id="GBRH01242048">
    <property type="protein sequence ID" value="JAD55847.1"/>
    <property type="molecule type" value="Transcribed_RNA"/>
</dbReference>
<evidence type="ECO:0000313" key="1">
    <source>
        <dbReference type="EMBL" id="JAD55847.1"/>
    </source>
</evidence>
<reference evidence="1" key="1">
    <citation type="submission" date="2014-09" db="EMBL/GenBank/DDBJ databases">
        <authorList>
            <person name="Magalhaes I.L.F."/>
            <person name="Oliveira U."/>
            <person name="Santos F.R."/>
            <person name="Vidigal T.H.D.A."/>
            <person name="Brescovit A.D."/>
            <person name="Santos A.J."/>
        </authorList>
    </citation>
    <scope>NUCLEOTIDE SEQUENCE</scope>
    <source>
        <tissue evidence="1">Shoot tissue taken approximately 20 cm above the soil surface</tissue>
    </source>
</reference>
<organism evidence="1">
    <name type="scientific">Arundo donax</name>
    <name type="common">Giant reed</name>
    <name type="synonym">Donax arundinaceus</name>
    <dbReference type="NCBI Taxonomy" id="35708"/>
    <lineage>
        <taxon>Eukaryota</taxon>
        <taxon>Viridiplantae</taxon>
        <taxon>Streptophyta</taxon>
        <taxon>Embryophyta</taxon>
        <taxon>Tracheophyta</taxon>
        <taxon>Spermatophyta</taxon>
        <taxon>Magnoliopsida</taxon>
        <taxon>Liliopsida</taxon>
        <taxon>Poales</taxon>
        <taxon>Poaceae</taxon>
        <taxon>PACMAD clade</taxon>
        <taxon>Arundinoideae</taxon>
        <taxon>Arundineae</taxon>
        <taxon>Arundo</taxon>
    </lineage>
</organism>